<dbReference type="EMBL" id="JACHIU010000001">
    <property type="protein sequence ID" value="MBB6476116.1"/>
    <property type="molecule type" value="Genomic_DNA"/>
</dbReference>
<dbReference type="SUPFAM" id="SSF48452">
    <property type="entry name" value="TPR-like"/>
    <property type="match status" value="4"/>
</dbReference>
<evidence type="ECO:0000313" key="2">
    <source>
        <dbReference type="EMBL" id="MBB6476116.1"/>
    </source>
</evidence>
<proteinExistence type="predicted"/>
<dbReference type="InterPro" id="IPR011990">
    <property type="entry name" value="TPR-like_helical_dom_sf"/>
</dbReference>
<evidence type="ECO:0000256" key="1">
    <source>
        <dbReference type="SAM" id="MobiDB-lite"/>
    </source>
</evidence>
<dbReference type="PANTHER" id="PTHR19959:SF119">
    <property type="entry name" value="FUNGAL LIPASE-LIKE DOMAIN-CONTAINING PROTEIN"/>
    <property type="match status" value="1"/>
</dbReference>
<dbReference type="AlphaFoldDB" id="A0A7X0IJ43"/>
<dbReference type="SMART" id="SM00028">
    <property type="entry name" value="TPR"/>
    <property type="match status" value="7"/>
</dbReference>
<keyword evidence="3" id="KW-1185">Reference proteome</keyword>
<gene>
    <name evidence="2" type="ORF">BJ992_005547</name>
</gene>
<evidence type="ECO:0000313" key="3">
    <source>
        <dbReference type="Proteomes" id="UP000555564"/>
    </source>
</evidence>
<feature type="region of interest" description="Disordered" evidence="1">
    <location>
        <begin position="1018"/>
        <end position="1052"/>
    </location>
</feature>
<dbReference type="PANTHER" id="PTHR19959">
    <property type="entry name" value="KINESIN LIGHT CHAIN"/>
    <property type="match status" value="1"/>
</dbReference>
<dbReference type="InterPro" id="IPR019734">
    <property type="entry name" value="TPR_rpt"/>
</dbReference>
<protein>
    <submittedName>
        <fullName evidence="2">Tetratricopeptide (TPR) repeat protein</fullName>
    </submittedName>
</protein>
<comment type="caution">
    <text evidence="2">The sequence shown here is derived from an EMBL/GenBank/DDBJ whole genome shotgun (WGS) entry which is preliminary data.</text>
</comment>
<dbReference type="Pfam" id="PF13374">
    <property type="entry name" value="TPR_10"/>
    <property type="match status" value="2"/>
</dbReference>
<dbReference type="Gene3D" id="1.25.40.10">
    <property type="entry name" value="Tetratricopeptide repeat domain"/>
    <property type="match status" value="4"/>
</dbReference>
<organism evidence="2 3">
    <name type="scientific">Sphaerisporangium rubeum</name>
    <dbReference type="NCBI Taxonomy" id="321317"/>
    <lineage>
        <taxon>Bacteria</taxon>
        <taxon>Bacillati</taxon>
        <taxon>Actinomycetota</taxon>
        <taxon>Actinomycetes</taxon>
        <taxon>Streptosporangiales</taxon>
        <taxon>Streptosporangiaceae</taxon>
        <taxon>Sphaerisporangium</taxon>
    </lineage>
</organism>
<name>A0A7X0IJ43_9ACTN</name>
<dbReference type="RefSeq" id="WP_184985936.1">
    <property type="nucleotide sequence ID" value="NZ_BAAALO010000124.1"/>
</dbReference>
<sequence>MTAVPPGPVPHVHATRDAYVAQSQYFGTSEYTIGRFEVPPRRAPEEWRDVAPSELLATRNAVVPFTGRGAELDELAVWRDNAEHRAARLMYATGGQGKTRLAARFAELSAHQGWAVLIARHREGTWQAAHAGPDGRGRLLVVDYAERWPVTVLDRLLRAEPLLAGDGPVRVLLLARTDGGWWDVLRHPLRESGYALSQHKLTSLADHVSQREAVFAQAAGVFSAIYGTPGVPLEPAGSLAAPDYGVVLTVHMAALATVHADAHKHRPPADPGELSQYLLDREYAHWGRMREAGKITTDPDTMARLATTATLAGPLPHATATALLTTLGLADSPATALTLLDDHARCYPRSTPATALEPLYPDRLGEDLVADRLPGAATDDRGREGDGWCADLPERLLAHAVPAHRRRTWTVLVETGRRWPHVREKHLYRLLRGHPGFTHEAGSASVSALVGYAPVDVLEGLEAGFPTDRHAGLDLPIALITQRLTEHRLATTSDPGRRAGLFSVLGERLARAGLVGPALDNSRRALAESRLLFERDPGHAPALGSVLINHGTHLTRNGLAAEALAATQEAVGIYRILARASPAAYERGLALATNNLSVDLGHAGRFTEALAAAEQAVDIYRRLTKDTSRTHEPNLALALFNVGTHLSSLGRLEEALPILDQVAGIHRALVDGGTSGFEPELARSLDTLIVVQRGLGLIDEALTTSEHAVAIRQRLAELNPIAHERGLTRLLEFVGVTLAEQGRHTEAVTLLHQAMRTAQPPEPKHLGHVGRSLVTASRSLTELGRDADALAASEQAVEILRHQEEQSPGSCRYELGVALGNLAYDLSAAGRPEAAARALNESLAIIERLASEYPGTYDADLGRLLHSRAMHLVREGNPEGALLSARRAIELLETHSADDPAHYQEPLGMALNGLGVILGMLGRREEALAASRRGIATYRAAAGGNLAAHSLRFAGVLREHAEGLAPSEGDLEEKRLAQTEAIEIYRKLIELSSPAAEELISLAYLELAATLDAMGRETEATEADRQAISTASKGPTTSDGSAASPLTQERRKGERYCDRGYRVASVGRTDDAIELLRLSVFHFRRAGDIGGEVIALENIYLALRDAQRYDEALHVLMELTDPVARTGVTDKITGYLTEVVQACECLEQFTDPPITIREAVQQADIERVAATYEAETIERRGFLIVTDRQDVLEVLANMPHEKRIRFATEFCSRLAPMVEKQPDG</sequence>
<accession>A0A7X0IJ43</accession>
<feature type="compositionally biased region" description="Polar residues" evidence="1">
    <location>
        <begin position="1027"/>
        <end position="1047"/>
    </location>
</feature>
<reference evidence="2 3" key="1">
    <citation type="submission" date="2020-08" db="EMBL/GenBank/DDBJ databases">
        <title>Sequencing the genomes of 1000 actinobacteria strains.</title>
        <authorList>
            <person name="Klenk H.-P."/>
        </authorList>
    </citation>
    <scope>NUCLEOTIDE SEQUENCE [LARGE SCALE GENOMIC DNA]</scope>
    <source>
        <strain evidence="2 3">DSM 44936</strain>
    </source>
</reference>
<dbReference type="Proteomes" id="UP000555564">
    <property type="component" value="Unassembled WGS sequence"/>
</dbReference>